<reference evidence="3 4" key="1">
    <citation type="journal article" date="2013" name="Antonie Van Leeuwenhoek">
        <title>Paracoccus zhejiangensis sp. nov., isolated from activated sludge in wastewater-treatment system.</title>
        <authorList>
            <person name="Wu Z.G."/>
            <person name="Zhang D.F."/>
            <person name="Liu Y.L."/>
            <person name="Wang F."/>
            <person name="Jiang X."/>
            <person name="Li C."/>
            <person name="Li S.P."/>
            <person name="Hong Q."/>
            <person name="Li W.J."/>
        </authorList>
    </citation>
    <scope>NUCLEOTIDE SEQUENCE [LARGE SCALE GENOMIC DNA]</scope>
    <source>
        <strain evidence="3 4">J6</strain>
        <plasmid evidence="4">Plasmid ppz01</plasmid>
    </source>
</reference>
<keyword evidence="4" id="KW-1185">Reference proteome</keyword>
<geneLocation type="plasmid" evidence="4">
    <name>ppz01</name>
</geneLocation>
<name>A0A2H5F4V0_9RHOB</name>
<dbReference type="Pfam" id="PF13531">
    <property type="entry name" value="SBP_bac_11"/>
    <property type="match status" value="1"/>
</dbReference>
<feature type="chain" id="PRO_5014183053" description="ABC transporter substrate-binding protein" evidence="2">
    <location>
        <begin position="23"/>
        <end position="415"/>
    </location>
</feature>
<sequence length="415" mass="44867">MSKVDLVAGLMALLLAAGAADARQLRILTSMPPALTDPFIAGFRKAHPEADLLVLNKNTNSGIDEITRGNGRGFDIFWASSPEAFAVIGQHQGFDATDCPALEGSGHASFALSSIGWARRADAQVFMPGDWDDLLLPAYHGRIGMALPSHSGTTHMLVERLLQVRGWDEGWGYFLRLTENLSTLTARSFGVIDGVKSGRFDIGLTIDFLAGVEPELDFRYGKPVMIFPAQIGRLAHALEPALACDFVGFVLSDEGQQLLMQPGVGRIPVSDRLRTEAGAAIPAPMQDAIRHQWQTYDAALAAGRYWAVNAIFDIFISEQLPRRRDLWARFRALRGQVPAADLAAVEALLTTLPVTEHEADLAALNSQPGRISDLMALAPDQAAAQQRWAASASSKLDAIGAALSALERRAARRQP</sequence>
<dbReference type="SUPFAM" id="SSF53850">
    <property type="entry name" value="Periplasmic binding protein-like II"/>
    <property type="match status" value="1"/>
</dbReference>
<keyword evidence="3" id="KW-0614">Plasmid</keyword>
<protein>
    <recommendedName>
        <fullName evidence="5">ABC transporter substrate-binding protein</fullName>
    </recommendedName>
</protein>
<organism evidence="3 4">
    <name type="scientific">Paracoccus zhejiangensis</name>
    <dbReference type="NCBI Taxonomy" id="1077935"/>
    <lineage>
        <taxon>Bacteria</taxon>
        <taxon>Pseudomonadati</taxon>
        <taxon>Pseudomonadota</taxon>
        <taxon>Alphaproteobacteria</taxon>
        <taxon>Rhodobacterales</taxon>
        <taxon>Paracoccaceae</taxon>
        <taxon>Paracoccus</taxon>
    </lineage>
</organism>
<dbReference type="Proteomes" id="UP000234530">
    <property type="component" value="Plasmid pPZ01"/>
</dbReference>
<evidence type="ECO:0008006" key="5">
    <source>
        <dbReference type="Google" id="ProtNLM"/>
    </source>
</evidence>
<accession>A0A2H5F4V0</accession>
<evidence type="ECO:0000313" key="3">
    <source>
        <dbReference type="EMBL" id="AUH66572.1"/>
    </source>
</evidence>
<evidence type="ECO:0000256" key="2">
    <source>
        <dbReference type="SAM" id="SignalP"/>
    </source>
</evidence>
<gene>
    <name evidence="3" type="ORF">CX676_19895</name>
</gene>
<dbReference type="PANTHER" id="PTHR30006:SF25">
    <property type="entry name" value="PHOSPHOGLYCERATE TRANSPORT REGULATORY PROTEIN PGTC"/>
    <property type="match status" value="1"/>
</dbReference>
<dbReference type="RefSeq" id="WP_101754543.1">
    <property type="nucleotide sequence ID" value="NZ_CP025431.1"/>
</dbReference>
<dbReference type="OrthoDB" id="9766989at2"/>
<dbReference type="AlphaFoldDB" id="A0A2H5F4V0"/>
<proteinExistence type="predicted"/>
<dbReference type="EMBL" id="CP025431">
    <property type="protein sequence ID" value="AUH66572.1"/>
    <property type="molecule type" value="Genomic_DNA"/>
</dbReference>
<evidence type="ECO:0000313" key="4">
    <source>
        <dbReference type="Proteomes" id="UP000234530"/>
    </source>
</evidence>
<keyword evidence="1 2" id="KW-0732">Signal</keyword>
<dbReference type="Gene3D" id="3.40.190.10">
    <property type="entry name" value="Periplasmic binding protein-like II"/>
    <property type="match status" value="2"/>
</dbReference>
<evidence type="ECO:0000256" key="1">
    <source>
        <dbReference type="ARBA" id="ARBA00022729"/>
    </source>
</evidence>
<dbReference type="GO" id="GO:0030288">
    <property type="term" value="C:outer membrane-bounded periplasmic space"/>
    <property type="evidence" value="ECO:0007669"/>
    <property type="project" value="TreeGrafter"/>
</dbReference>
<dbReference type="PANTHER" id="PTHR30006">
    <property type="entry name" value="THIAMINE-BINDING PERIPLASMIC PROTEIN-RELATED"/>
    <property type="match status" value="1"/>
</dbReference>
<feature type="signal peptide" evidence="2">
    <location>
        <begin position="1"/>
        <end position="22"/>
    </location>
</feature>
<dbReference type="KEGG" id="pzh:CX676_19895"/>